<feature type="compositionally biased region" description="Polar residues" evidence="2">
    <location>
        <begin position="357"/>
        <end position="367"/>
    </location>
</feature>
<organism evidence="4 5">
    <name type="scientific">Quercus suber</name>
    <name type="common">Cork oak</name>
    <dbReference type="NCBI Taxonomy" id="58331"/>
    <lineage>
        <taxon>Eukaryota</taxon>
        <taxon>Viridiplantae</taxon>
        <taxon>Streptophyta</taxon>
        <taxon>Embryophyta</taxon>
        <taxon>Tracheophyta</taxon>
        <taxon>Spermatophyta</taxon>
        <taxon>Magnoliopsida</taxon>
        <taxon>eudicotyledons</taxon>
        <taxon>Gunneridae</taxon>
        <taxon>Pentapetalae</taxon>
        <taxon>rosids</taxon>
        <taxon>fabids</taxon>
        <taxon>Fagales</taxon>
        <taxon>Fagaceae</taxon>
        <taxon>Quercus</taxon>
    </lineage>
</organism>
<comment type="caution">
    <text evidence="4">The sequence shown here is derived from an EMBL/GenBank/DDBJ whole genome shotgun (WGS) entry which is preliminary data.</text>
</comment>
<protein>
    <recommendedName>
        <fullName evidence="3">CCHC-type domain-containing protein</fullName>
    </recommendedName>
</protein>
<dbReference type="PANTHER" id="PTHR31286">
    <property type="entry name" value="GLYCINE-RICH CELL WALL STRUCTURAL PROTEIN 1.8-LIKE"/>
    <property type="match status" value="1"/>
</dbReference>
<dbReference type="GO" id="GO:0003676">
    <property type="term" value="F:nucleic acid binding"/>
    <property type="evidence" value="ECO:0007669"/>
    <property type="project" value="InterPro"/>
</dbReference>
<feature type="compositionally biased region" description="Basic and acidic residues" evidence="2">
    <location>
        <begin position="319"/>
        <end position="340"/>
    </location>
</feature>
<name>A0AAW0IX01_QUESU</name>
<keyword evidence="1" id="KW-0479">Metal-binding</keyword>
<feature type="compositionally biased region" description="Polar residues" evidence="2">
    <location>
        <begin position="341"/>
        <end position="350"/>
    </location>
</feature>
<reference evidence="4 5" key="1">
    <citation type="journal article" date="2018" name="Sci. Data">
        <title>The draft genome sequence of cork oak.</title>
        <authorList>
            <person name="Ramos A.M."/>
            <person name="Usie A."/>
            <person name="Barbosa P."/>
            <person name="Barros P.M."/>
            <person name="Capote T."/>
            <person name="Chaves I."/>
            <person name="Simoes F."/>
            <person name="Abreu I."/>
            <person name="Carrasquinho I."/>
            <person name="Faro C."/>
            <person name="Guimaraes J.B."/>
            <person name="Mendonca D."/>
            <person name="Nobrega F."/>
            <person name="Rodrigues L."/>
            <person name="Saibo N.J.M."/>
            <person name="Varela M.C."/>
            <person name="Egas C."/>
            <person name="Matos J."/>
            <person name="Miguel C.M."/>
            <person name="Oliveira M.M."/>
            <person name="Ricardo C.P."/>
            <person name="Goncalves S."/>
        </authorList>
    </citation>
    <scope>NUCLEOTIDE SEQUENCE [LARGE SCALE GENOMIC DNA]</scope>
    <source>
        <strain evidence="5">cv. HL8</strain>
    </source>
</reference>
<feature type="region of interest" description="Disordered" evidence="2">
    <location>
        <begin position="245"/>
        <end position="301"/>
    </location>
</feature>
<feature type="region of interest" description="Disordered" evidence="2">
    <location>
        <begin position="313"/>
        <end position="407"/>
    </location>
</feature>
<keyword evidence="1" id="KW-0863">Zinc-finger</keyword>
<dbReference type="SUPFAM" id="SSF57756">
    <property type="entry name" value="Retrovirus zinc finger-like domains"/>
    <property type="match status" value="1"/>
</dbReference>
<feature type="compositionally biased region" description="Polar residues" evidence="2">
    <location>
        <begin position="250"/>
        <end position="265"/>
    </location>
</feature>
<dbReference type="InterPro" id="IPR001878">
    <property type="entry name" value="Znf_CCHC"/>
</dbReference>
<dbReference type="InterPro" id="IPR025558">
    <property type="entry name" value="DUF4283"/>
</dbReference>
<dbReference type="InterPro" id="IPR036875">
    <property type="entry name" value="Znf_CCHC_sf"/>
</dbReference>
<evidence type="ECO:0000259" key="3">
    <source>
        <dbReference type="PROSITE" id="PS50158"/>
    </source>
</evidence>
<feature type="region of interest" description="Disordered" evidence="2">
    <location>
        <begin position="417"/>
        <end position="436"/>
    </location>
</feature>
<proteinExistence type="predicted"/>
<dbReference type="Pfam" id="PF14111">
    <property type="entry name" value="DUF4283"/>
    <property type="match status" value="1"/>
</dbReference>
<dbReference type="Proteomes" id="UP000237347">
    <property type="component" value="Unassembled WGS sequence"/>
</dbReference>
<sequence>MEDSVLLNLEKLQLTKDEEEDIRISNPCQAELLEECSLSLFGKLLSDRKQNQRALKNVLRSAWKMGSDLRIVDVGNNIFQFKFSSKFQLEWVEKSGPWSFENNILLLCRWQRGLSTSNIIFSHTPLWVQVWGLPFEHMTESTGKEIGCRIGNFLEVDKRSWQSEQAKFMRIRVELQIDKPLRRGGYLTNENGGRTWLTYKYERLPTLCFSCGRMGHDEKHCPEPLLSHDNTPQYGDWLRAGWQPRENFSKMGSGSSDKSTGTATATDDVYTRATPVKPTPPEGFGGNNDTGGKPSLGSETQTRNNDANLVLQAAEDQSGWDRPRDGKRSLRASGESRDKPASSNSGSNRSPIGGQTDALSTVGQPKTLNAEAQEATSPMKPKINVCSLGNTAQPSPEPANISGPTRRVKLKKAARDISKVQAHDVEMSTPSAETNY</sequence>
<dbReference type="EMBL" id="PKMF04000793">
    <property type="protein sequence ID" value="KAK7819184.1"/>
    <property type="molecule type" value="Genomic_DNA"/>
</dbReference>
<feature type="compositionally biased region" description="Basic and acidic residues" evidence="2">
    <location>
        <begin position="417"/>
        <end position="426"/>
    </location>
</feature>
<dbReference type="GO" id="GO:0008270">
    <property type="term" value="F:zinc ion binding"/>
    <property type="evidence" value="ECO:0007669"/>
    <property type="project" value="UniProtKB-KW"/>
</dbReference>
<evidence type="ECO:0000313" key="4">
    <source>
        <dbReference type="EMBL" id="KAK7819184.1"/>
    </source>
</evidence>
<evidence type="ECO:0000256" key="2">
    <source>
        <dbReference type="SAM" id="MobiDB-lite"/>
    </source>
</evidence>
<dbReference type="PANTHER" id="PTHR31286:SF167">
    <property type="entry name" value="OS09G0268800 PROTEIN"/>
    <property type="match status" value="1"/>
</dbReference>
<keyword evidence="1" id="KW-0862">Zinc</keyword>
<accession>A0AAW0IX01</accession>
<dbReference type="PROSITE" id="PS50158">
    <property type="entry name" value="ZF_CCHC"/>
    <property type="match status" value="1"/>
</dbReference>
<dbReference type="AlphaFoldDB" id="A0AAW0IX01"/>
<dbReference type="Pfam" id="PF14392">
    <property type="entry name" value="zf-CCHC_4"/>
    <property type="match status" value="1"/>
</dbReference>
<dbReference type="InterPro" id="IPR040256">
    <property type="entry name" value="At4g02000-like"/>
</dbReference>
<evidence type="ECO:0000313" key="5">
    <source>
        <dbReference type="Proteomes" id="UP000237347"/>
    </source>
</evidence>
<keyword evidence="5" id="KW-1185">Reference proteome</keyword>
<evidence type="ECO:0000256" key="1">
    <source>
        <dbReference type="PROSITE-ProRule" id="PRU00047"/>
    </source>
</evidence>
<feature type="domain" description="CCHC-type" evidence="3">
    <location>
        <begin position="208"/>
        <end position="223"/>
    </location>
</feature>
<dbReference type="InterPro" id="IPR025836">
    <property type="entry name" value="Zn_knuckle_CX2CX4HX4C"/>
</dbReference>
<gene>
    <name evidence="4" type="ORF">CFP56_040613</name>
</gene>